<name>A0ACC1Y3R0_MELAZ</name>
<protein>
    <submittedName>
        <fullName evidence="1">RING-H2 finger protein</fullName>
    </submittedName>
</protein>
<evidence type="ECO:0000313" key="1">
    <source>
        <dbReference type="EMBL" id="KAJ4717818.1"/>
    </source>
</evidence>
<accession>A0ACC1Y3R0</accession>
<dbReference type="EMBL" id="CM051398">
    <property type="protein sequence ID" value="KAJ4717818.1"/>
    <property type="molecule type" value="Genomic_DNA"/>
</dbReference>
<evidence type="ECO:0000313" key="2">
    <source>
        <dbReference type="Proteomes" id="UP001164539"/>
    </source>
</evidence>
<organism evidence="1 2">
    <name type="scientific">Melia azedarach</name>
    <name type="common">Chinaberry tree</name>
    <dbReference type="NCBI Taxonomy" id="155640"/>
    <lineage>
        <taxon>Eukaryota</taxon>
        <taxon>Viridiplantae</taxon>
        <taxon>Streptophyta</taxon>
        <taxon>Embryophyta</taxon>
        <taxon>Tracheophyta</taxon>
        <taxon>Spermatophyta</taxon>
        <taxon>Magnoliopsida</taxon>
        <taxon>eudicotyledons</taxon>
        <taxon>Gunneridae</taxon>
        <taxon>Pentapetalae</taxon>
        <taxon>rosids</taxon>
        <taxon>malvids</taxon>
        <taxon>Sapindales</taxon>
        <taxon>Meliaceae</taxon>
        <taxon>Melia</taxon>
    </lineage>
</organism>
<sequence length="136" mass="14787">MVICLVVYTLVMFGCCGIGSRPPPPSSAGGPDRNSLSMSVSQSPYSVSRFKYVKGIENPEGGPGSECVVCLSGFEDGESVSLLRSCKHSYHSSCIETWLYSHSDCPVCRSPVDRTNYEDTRSATDENSRQVFLDIS</sequence>
<keyword evidence="2" id="KW-1185">Reference proteome</keyword>
<dbReference type="Proteomes" id="UP001164539">
    <property type="component" value="Chromosome 5"/>
</dbReference>
<reference evidence="1 2" key="1">
    <citation type="journal article" date="2023" name="Science">
        <title>Complex scaffold remodeling in plant triterpene biosynthesis.</title>
        <authorList>
            <person name="De La Pena R."/>
            <person name="Hodgson H."/>
            <person name="Liu J.C."/>
            <person name="Stephenson M.J."/>
            <person name="Martin A.C."/>
            <person name="Owen C."/>
            <person name="Harkess A."/>
            <person name="Leebens-Mack J."/>
            <person name="Jimenez L.E."/>
            <person name="Osbourn A."/>
            <person name="Sattely E.S."/>
        </authorList>
    </citation>
    <scope>NUCLEOTIDE SEQUENCE [LARGE SCALE GENOMIC DNA]</scope>
    <source>
        <strain evidence="2">cv. JPN11</strain>
        <tissue evidence="1">Leaf</tissue>
    </source>
</reference>
<comment type="caution">
    <text evidence="1">The sequence shown here is derived from an EMBL/GenBank/DDBJ whole genome shotgun (WGS) entry which is preliminary data.</text>
</comment>
<proteinExistence type="predicted"/>
<gene>
    <name evidence="1" type="ORF">OWV82_009589</name>
</gene>